<keyword evidence="4" id="KW-1185">Reference proteome</keyword>
<dbReference type="InterPro" id="IPR041098">
    <property type="entry name" value="Rv2175c_C"/>
</dbReference>
<proteinExistence type="predicted"/>
<dbReference type="Proteomes" id="UP000070188">
    <property type="component" value="Unassembled WGS sequence"/>
</dbReference>
<sequence length="133" mass="14887">MSGWWQAEIVSEIDAQTDELVSKATSWLPLPEAAQRLGVDVNRMRQLLRDRQLVAVRRDETDTLYVPEVFIQGGKVLKGLPGTLTLLADAGYSPVESLRWLFTEDDSLRGTPVSALVENRGTEVKRRAQTMGF</sequence>
<feature type="domain" description="DNA-binding protein Rv2175c wHTH" evidence="2">
    <location>
        <begin position="14"/>
        <end position="71"/>
    </location>
</feature>
<dbReference type="Pfam" id="PF21531">
    <property type="entry name" value="Rv2175c_wHTH"/>
    <property type="match status" value="1"/>
</dbReference>
<dbReference type="AlphaFoldDB" id="A0A132MV92"/>
<dbReference type="PATRIC" id="fig|1469144.10.peg.2879"/>
<gene>
    <name evidence="3" type="ORF">LI90_2662</name>
</gene>
<evidence type="ECO:0000313" key="3">
    <source>
        <dbReference type="EMBL" id="KWX01630.1"/>
    </source>
</evidence>
<evidence type="ECO:0000259" key="1">
    <source>
        <dbReference type="Pfam" id="PF18367"/>
    </source>
</evidence>
<dbReference type="Pfam" id="PF18367">
    <property type="entry name" value="Rv2175c_C"/>
    <property type="match status" value="1"/>
</dbReference>
<dbReference type="InterPro" id="IPR048576">
    <property type="entry name" value="Rv2175c_wHTH"/>
</dbReference>
<evidence type="ECO:0000259" key="2">
    <source>
        <dbReference type="Pfam" id="PF21531"/>
    </source>
</evidence>
<accession>A0A132MV92</accession>
<protein>
    <submittedName>
        <fullName evidence="3">Uncharacterized protein</fullName>
    </submittedName>
</protein>
<reference evidence="4" key="1">
    <citation type="submission" date="2015-04" db="EMBL/GenBank/DDBJ databases">
        <title>Physiological reanalysis, assessment of diazotrophy, and genome sequences of multiple isolates of Streptomyces thermoautotrophicus.</title>
        <authorList>
            <person name="MacKellar D.C."/>
            <person name="Lieber L."/>
            <person name="Norman J."/>
            <person name="Bolger A."/>
            <person name="Tobin C."/>
            <person name="Murray J.W."/>
            <person name="Chang R."/>
            <person name="Ford T."/>
            <person name="Nguyen P.Q."/>
            <person name="Woodward J."/>
            <person name="Permingeat H."/>
            <person name="Joshi N.S."/>
            <person name="Silver P.A."/>
            <person name="Usadel B."/>
            <person name="Rutherford A.W."/>
            <person name="Friesen M."/>
            <person name="Prell J."/>
        </authorList>
    </citation>
    <scope>NUCLEOTIDE SEQUENCE [LARGE SCALE GENOMIC DNA]</scope>
    <source>
        <strain evidence="4">H1</strain>
    </source>
</reference>
<organism evidence="3 4">
    <name type="scientific">Carbonactinospora thermoautotrophica</name>
    <dbReference type="NCBI Taxonomy" id="1469144"/>
    <lineage>
        <taxon>Bacteria</taxon>
        <taxon>Bacillati</taxon>
        <taxon>Actinomycetota</taxon>
        <taxon>Actinomycetes</taxon>
        <taxon>Kitasatosporales</taxon>
        <taxon>Carbonactinosporaceae</taxon>
        <taxon>Carbonactinospora</taxon>
    </lineage>
</organism>
<dbReference type="GO" id="GO:0003677">
    <property type="term" value="F:DNA binding"/>
    <property type="evidence" value="ECO:0007669"/>
    <property type="project" value="InterPro"/>
</dbReference>
<feature type="domain" description="Rv2175c C-terminal" evidence="1">
    <location>
        <begin position="78"/>
        <end position="132"/>
    </location>
</feature>
<dbReference type="STRING" id="1469144.LI90_2662"/>
<comment type="caution">
    <text evidence="3">The sequence shown here is derived from an EMBL/GenBank/DDBJ whole genome shotgun (WGS) entry which is preliminary data.</text>
</comment>
<dbReference type="EMBL" id="LAXD01000001">
    <property type="protein sequence ID" value="KWX01630.1"/>
    <property type="molecule type" value="Genomic_DNA"/>
</dbReference>
<evidence type="ECO:0000313" key="4">
    <source>
        <dbReference type="Proteomes" id="UP000070188"/>
    </source>
</evidence>
<name>A0A132MV92_9ACTN</name>